<proteinExistence type="predicted"/>
<keyword evidence="2" id="KW-1185">Reference proteome</keyword>
<organism evidence="1 2">
    <name type="scientific">Streptomyces enissocaesilis</name>
    <dbReference type="NCBI Taxonomy" id="332589"/>
    <lineage>
        <taxon>Bacteria</taxon>
        <taxon>Bacillati</taxon>
        <taxon>Actinomycetota</taxon>
        <taxon>Actinomycetes</taxon>
        <taxon>Kitasatosporales</taxon>
        <taxon>Streptomycetaceae</taxon>
        <taxon>Streptomyces</taxon>
        <taxon>Streptomyces rochei group</taxon>
    </lineage>
</organism>
<accession>A0ABN3XDT9</accession>
<evidence type="ECO:0000313" key="1">
    <source>
        <dbReference type="EMBL" id="GAA2950790.1"/>
    </source>
</evidence>
<name>A0ABN3XDT9_9ACTN</name>
<sequence length="75" mass="8604">MAWIQRDSNSRRTVLSPRIDAEVNMQLTPEQLVAEFQDAVMELYFARKRIMLLEAENEALKAELGSDDRPLGPEV</sequence>
<dbReference type="EMBL" id="BAAAUD010000039">
    <property type="protein sequence ID" value="GAA2950790.1"/>
    <property type="molecule type" value="Genomic_DNA"/>
</dbReference>
<protein>
    <submittedName>
        <fullName evidence="1">Uncharacterized protein</fullName>
    </submittedName>
</protein>
<comment type="caution">
    <text evidence="1">The sequence shown here is derived from an EMBL/GenBank/DDBJ whole genome shotgun (WGS) entry which is preliminary data.</text>
</comment>
<reference evidence="1 2" key="1">
    <citation type="journal article" date="2019" name="Int. J. Syst. Evol. Microbiol.">
        <title>The Global Catalogue of Microorganisms (GCM) 10K type strain sequencing project: providing services to taxonomists for standard genome sequencing and annotation.</title>
        <authorList>
            <consortium name="The Broad Institute Genomics Platform"/>
            <consortium name="The Broad Institute Genome Sequencing Center for Infectious Disease"/>
            <person name="Wu L."/>
            <person name="Ma J."/>
        </authorList>
    </citation>
    <scope>NUCLEOTIDE SEQUENCE [LARGE SCALE GENOMIC DNA]</scope>
    <source>
        <strain evidence="1 2">JCM 9088</strain>
    </source>
</reference>
<dbReference type="Proteomes" id="UP001500403">
    <property type="component" value="Unassembled WGS sequence"/>
</dbReference>
<evidence type="ECO:0000313" key="2">
    <source>
        <dbReference type="Proteomes" id="UP001500403"/>
    </source>
</evidence>
<gene>
    <name evidence="1" type="ORF">GCM10010446_40050</name>
</gene>